<dbReference type="AlphaFoldDB" id="H2Y746"/>
<dbReference type="HOGENOM" id="CLU_3244619_0_0_1"/>
<protein>
    <submittedName>
        <fullName evidence="1">Uncharacterized protein</fullName>
    </submittedName>
</protein>
<evidence type="ECO:0000313" key="2">
    <source>
        <dbReference type="Proteomes" id="UP000007875"/>
    </source>
</evidence>
<name>H2Y746_CIOSA</name>
<sequence length="43" mass="4461">MARCATAVISAAPLPLPSYDNAKFTATSAPAHSSFTFSDMISL</sequence>
<reference evidence="1" key="2">
    <citation type="submission" date="2025-08" db="UniProtKB">
        <authorList>
            <consortium name="Ensembl"/>
        </authorList>
    </citation>
    <scope>IDENTIFICATION</scope>
</reference>
<accession>H2Y746</accession>
<dbReference type="Proteomes" id="UP000007875">
    <property type="component" value="Unassembled WGS sequence"/>
</dbReference>
<reference evidence="2" key="1">
    <citation type="submission" date="2003-08" db="EMBL/GenBank/DDBJ databases">
        <authorList>
            <person name="Birren B."/>
            <person name="Nusbaum C."/>
            <person name="Abebe A."/>
            <person name="Abouelleil A."/>
            <person name="Adekoya E."/>
            <person name="Ait-zahra M."/>
            <person name="Allen N."/>
            <person name="Allen T."/>
            <person name="An P."/>
            <person name="Anderson M."/>
            <person name="Anderson S."/>
            <person name="Arachchi H."/>
            <person name="Armbruster J."/>
            <person name="Bachantsang P."/>
            <person name="Baldwin J."/>
            <person name="Barry A."/>
            <person name="Bayul T."/>
            <person name="Blitshsteyn B."/>
            <person name="Bloom T."/>
            <person name="Blye J."/>
            <person name="Boguslavskiy L."/>
            <person name="Borowsky M."/>
            <person name="Boukhgalter B."/>
            <person name="Brunache A."/>
            <person name="Butler J."/>
            <person name="Calixte N."/>
            <person name="Calvo S."/>
            <person name="Camarata J."/>
            <person name="Campo K."/>
            <person name="Chang J."/>
            <person name="Cheshatsang Y."/>
            <person name="Citroen M."/>
            <person name="Collymore A."/>
            <person name="Considine T."/>
            <person name="Cook A."/>
            <person name="Cooke P."/>
            <person name="Corum B."/>
            <person name="Cuomo C."/>
            <person name="David R."/>
            <person name="Dawoe T."/>
            <person name="Degray S."/>
            <person name="Dodge S."/>
            <person name="Dooley K."/>
            <person name="Dorje P."/>
            <person name="Dorjee K."/>
            <person name="Dorris L."/>
            <person name="Duffey N."/>
            <person name="Dupes A."/>
            <person name="Elkins T."/>
            <person name="Engels R."/>
            <person name="Erickson J."/>
            <person name="Farina A."/>
            <person name="Faro S."/>
            <person name="Ferreira P."/>
            <person name="Fischer H."/>
            <person name="Fitzgerald M."/>
            <person name="Foley K."/>
            <person name="Gage D."/>
            <person name="Galagan J."/>
            <person name="Gearin G."/>
            <person name="Gnerre S."/>
            <person name="Gnirke A."/>
            <person name="Goyette A."/>
            <person name="Graham J."/>
            <person name="Grandbois E."/>
            <person name="Gyaltsen K."/>
            <person name="Hafez N."/>
            <person name="Hagopian D."/>
            <person name="Hagos B."/>
            <person name="Hall J."/>
            <person name="Hatcher B."/>
            <person name="Heller A."/>
            <person name="Higgins H."/>
            <person name="Honan T."/>
            <person name="Horn A."/>
            <person name="Houde N."/>
            <person name="Hughes L."/>
            <person name="Hulme W."/>
            <person name="Husby E."/>
            <person name="Iliev I."/>
            <person name="Jaffe D."/>
            <person name="Jones C."/>
            <person name="Kamal M."/>
            <person name="Kamat A."/>
            <person name="Kamvysselis M."/>
            <person name="Karlsson E."/>
            <person name="Kells C."/>
            <person name="Kieu A."/>
            <person name="Kisner P."/>
            <person name="Kodira C."/>
            <person name="Kulbokas E."/>
            <person name="Labutti K."/>
            <person name="Lama D."/>
            <person name="Landers T."/>
            <person name="Leger J."/>
            <person name="Levine S."/>
            <person name="Lewis D."/>
            <person name="Lewis T."/>
            <person name="Lindblad-toh K."/>
            <person name="Liu X."/>
            <person name="Lokyitsang T."/>
            <person name="Lokyitsang Y."/>
            <person name="Lucien O."/>
            <person name="Lui A."/>
            <person name="Ma L.J."/>
            <person name="Mabbitt R."/>
            <person name="Macdonald J."/>
            <person name="Maclean C."/>
            <person name="Major J."/>
            <person name="Manning J."/>
            <person name="Marabella R."/>
            <person name="Maru K."/>
            <person name="Matthews C."/>
            <person name="Mauceli E."/>
            <person name="Mccarthy M."/>
            <person name="Mcdonough S."/>
            <person name="Mcghee T."/>
            <person name="Meldrim J."/>
            <person name="Meneus L."/>
            <person name="Mesirov J."/>
            <person name="Mihalev A."/>
            <person name="Mihova T."/>
            <person name="Mikkelsen T."/>
            <person name="Mlenga V."/>
            <person name="Moru K."/>
            <person name="Mozes J."/>
            <person name="Mulrain L."/>
            <person name="Munson G."/>
            <person name="Naylor J."/>
            <person name="Newes C."/>
            <person name="Nguyen C."/>
            <person name="Nguyen N."/>
            <person name="Nguyen T."/>
            <person name="Nicol R."/>
            <person name="Nielsen C."/>
            <person name="Nizzari M."/>
            <person name="Norbu C."/>
            <person name="Norbu N."/>
            <person name="O'donnell P."/>
            <person name="Okoawo O."/>
            <person name="O'leary S."/>
            <person name="Omotosho B."/>
            <person name="O'neill K."/>
            <person name="Osman S."/>
            <person name="Parker S."/>
            <person name="Perrin D."/>
            <person name="Phunkhang P."/>
            <person name="Piqani B."/>
            <person name="Purcell S."/>
            <person name="Rachupka T."/>
            <person name="Ramasamy U."/>
            <person name="Rameau R."/>
            <person name="Ray V."/>
            <person name="Raymond C."/>
            <person name="Retta R."/>
            <person name="Richardson S."/>
            <person name="Rise C."/>
            <person name="Rodriguez J."/>
            <person name="Rogers J."/>
            <person name="Rogov P."/>
            <person name="Rutman M."/>
            <person name="Schupbach R."/>
            <person name="Seaman C."/>
            <person name="Settipalli S."/>
            <person name="Sharpe T."/>
            <person name="Sheridan J."/>
            <person name="Sherpa N."/>
            <person name="Shi J."/>
            <person name="Smirnov S."/>
            <person name="Smith C."/>
            <person name="Sougnez C."/>
            <person name="Spencer B."/>
            <person name="Stalker J."/>
            <person name="Stange-thomann N."/>
            <person name="Stavropoulos S."/>
            <person name="Stetson K."/>
            <person name="Stone C."/>
            <person name="Stone S."/>
            <person name="Stubbs M."/>
            <person name="Talamas J."/>
            <person name="Tchuinga P."/>
            <person name="Tenzing P."/>
            <person name="Tesfaye S."/>
            <person name="Theodore J."/>
            <person name="Thoulutsang Y."/>
            <person name="Topham K."/>
            <person name="Towey S."/>
            <person name="Tsamla T."/>
            <person name="Tsomo N."/>
            <person name="Vallee D."/>
            <person name="Vassiliev H."/>
            <person name="Venkataraman V."/>
            <person name="Vinson J."/>
            <person name="Vo A."/>
            <person name="Wade C."/>
            <person name="Wang S."/>
            <person name="Wangchuk T."/>
            <person name="Wangdi T."/>
            <person name="Whittaker C."/>
            <person name="Wilkinson J."/>
            <person name="Wu Y."/>
            <person name="Wyman D."/>
            <person name="Yadav S."/>
            <person name="Yang S."/>
            <person name="Yang X."/>
            <person name="Yeager S."/>
            <person name="Yee E."/>
            <person name="Young G."/>
            <person name="Zainoun J."/>
            <person name="Zembeck L."/>
            <person name="Zimmer A."/>
            <person name="Zody M."/>
            <person name="Lander E."/>
        </authorList>
    </citation>
    <scope>NUCLEOTIDE SEQUENCE [LARGE SCALE GENOMIC DNA]</scope>
</reference>
<proteinExistence type="predicted"/>
<keyword evidence="2" id="KW-1185">Reference proteome</keyword>
<evidence type="ECO:0000313" key="1">
    <source>
        <dbReference type="Ensembl" id="ENSCSAVP00000001144.1"/>
    </source>
</evidence>
<dbReference type="InParanoid" id="H2Y746"/>
<reference evidence="1" key="3">
    <citation type="submission" date="2025-09" db="UniProtKB">
        <authorList>
            <consortium name="Ensembl"/>
        </authorList>
    </citation>
    <scope>IDENTIFICATION</scope>
</reference>
<organism evidence="1 2">
    <name type="scientific">Ciona savignyi</name>
    <name type="common">Pacific transparent sea squirt</name>
    <dbReference type="NCBI Taxonomy" id="51511"/>
    <lineage>
        <taxon>Eukaryota</taxon>
        <taxon>Metazoa</taxon>
        <taxon>Chordata</taxon>
        <taxon>Tunicata</taxon>
        <taxon>Ascidiacea</taxon>
        <taxon>Phlebobranchia</taxon>
        <taxon>Cionidae</taxon>
        <taxon>Ciona</taxon>
    </lineage>
</organism>
<dbReference type="Ensembl" id="ENSCSAVT00000001157.1">
    <property type="protein sequence ID" value="ENSCSAVP00000001144.1"/>
    <property type="gene ID" value="ENSCSAVG00000000640.1"/>
</dbReference>